<sequence>LYISTKSPIINVDIEEKPKVLDNGRSPWKMEKSEVGKEEKNKVCECEARVRAYMRMLRKGEGTNTDKGYTKQYSGKHFSDMSKHPENVITAGKYSSSAAGAYQIMQYTWWWLNGEKITDDNKKTGIYEKDHDYIKKYGIKDFSAESQDKLCIIILKYKRSQNFLNLIIDNKIQEATETYGSYEWASLPPGRYGQPIQIMDEALAEYEKCLKEELKGTSNIIKLKKGFLKEFGYNCCEDAKPTKDSVKNNCGKTDIDLRGKIKWQTQFDAKWGDRNKQNTACKKTCDDILINSGLKATSLSNLFQTAIENSDHTKLIINKIVSQKAIEYLDKELEKGHPIQAGVDHGLGYKINNNVDHSTDHFVVIIGRGCENNKPYYLFYDVGTGFKDKGANNMNRLYLDVSDYSLKGKTIYNGNFYTVTQIRKN</sequence>
<feature type="non-terminal residue" evidence="1">
    <location>
        <position position="1"/>
    </location>
</feature>
<dbReference type="InterPro" id="IPR023346">
    <property type="entry name" value="Lysozyme-like_dom_sf"/>
</dbReference>
<dbReference type="RefSeq" id="WP_228433921.1">
    <property type="nucleotide sequence ID" value="NZ_FRAV01000054.1"/>
</dbReference>
<dbReference type="SUPFAM" id="SSF53955">
    <property type="entry name" value="Lysozyme-like"/>
    <property type="match status" value="1"/>
</dbReference>
<dbReference type="STRING" id="1302687.SAMN05444267_10541"/>
<dbReference type="EMBL" id="FRAV01000054">
    <property type="protein sequence ID" value="SHM54653.1"/>
    <property type="molecule type" value="Genomic_DNA"/>
</dbReference>
<evidence type="ECO:0000313" key="1">
    <source>
        <dbReference type="EMBL" id="SHM54653.1"/>
    </source>
</evidence>
<keyword evidence="2" id="KW-1185">Reference proteome</keyword>
<dbReference type="SUPFAM" id="SSF54001">
    <property type="entry name" value="Cysteine proteinases"/>
    <property type="match status" value="1"/>
</dbReference>
<reference evidence="2" key="1">
    <citation type="submission" date="2016-11" db="EMBL/GenBank/DDBJ databases">
        <authorList>
            <person name="Varghese N."/>
            <person name="Submissions S."/>
        </authorList>
    </citation>
    <scope>NUCLEOTIDE SEQUENCE [LARGE SCALE GENOMIC DNA]</scope>
    <source>
        <strain evidence="2">DSM 26899</strain>
    </source>
</reference>
<protein>
    <submittedName>
        <fullName evidence="1">Muramidase (Phage lambda lysozyme)</fullName>
    </submittedName>
</protein>
<evidence type="ECO:0000313" key="2">
    <source>
        <dbReference type="Proteomes" id="UP000184364"/>
    </source>
</evidence>
<gene>
    <name evidence="1" type="ORF">SAMN05444267_10541</name>
</gene>
<dbReference type="Proteomes" id="UP000184364">
    <property type="component" value="Unassembled WGS sequence"/>
</dbReference>
<dbReference type="CDD" id="cd00736">
    <property type="entry name" value="lambda_lys-like"/>
    <property type="match status" value="1"/>
</dbReference>
<organism evidence="1 2">
    <name type="scientific">Chryseobacterium polytrichastri</name>
    <dbReference type="NCBI Taxonomy" id="1302687"/>
    <lineage>
        <taxon>Bacteria</taxon>
        <taxon>Pseudomonadati</taxon>
        <taxon>Bacteroidota</taxon>
        <taxon>Flavobacteriia</taxon>
        <taxon>Flavobacteriales</taxon>
        <taxon>Weeksellaceae</taxon>
        <taxon>Chryseobacterium group</taxon>
        <taxon>Chryseobacterium</taxon>
    </lineage>
</organism>
<proteinExistence type="predicted"/>
<dbReference type="InterPro" id="IPR038765">
    <property type="entry name" value="Papain-like_cys_pep_sf"/>
</dbReference>
<dbReference type="AlphaFoldDB" id="A0A1M7JPK8"/>
<dbReference type="Gene3D" id="1.10.530.10">
    <property type="match status" value="1"/>
</dbReference>
<accession>A0A1M7JPK8</accession>
<name>A0A1M7JPK8_9FLAO</name>